<keyword evidence="3" id="KW-0862">Zinc</keyword>
<dbReference type="Gene3D" id="3.30.40.10">
    <property type="entry name" value="Zinc/RING finger domain, C3HC4 (zinc finger)"/>
    <property type="match status" value="1"/>
</dbReference>
<dbReference type="STRING" id="74557.A0A1V9YZQ0"/>
<dbReference type="AlphaFoldDB" id="A0A1V9YZQ0"/>
<organism evidence="8 9">
    <name type="scientific">Thraustotheca clavata</name>
    <dbReference type="NCBI Taxonomy" id="74557"/>
    <lineage>
        <taxon>Eukaryota</taxon>
        <taxon>Sar</taxon>
        <taxon>Stramenopiles</taxon>
        <taxon>Oomycota</taxon>
        <taxon>Saprolegniomycetes</taxon>
        <taxon>Saprolegniales</taxon>
        <taxon>Achlyaceae</taxon>
        <taxon>Thraustotheca</taxon>
    </lineage>
</organism>
<feature type="transmembrane region" description="Helical" evidence="5">
    <location>
        <begin position="213"/>
        <end position="239"/>
    </location>
</feature>
<dbReference type="GO" id="GO:0008270">
    <property type="term" value="F:zinc ion binding"/>
    <property type="evidence" value="ECO:0007669"/>
    <property type="project" value="UniProtKB-KW"/>
</dbReference>
<evidence type="ECO:0000256" key="4">
    <source>
        <dbReference type="PROSITE-ProRule" id="PRU00175"/>
    </source>
</evidence>
<gene>
    <name evidence="8" type="ORF">THRCLA_09091</name>
</gene>
<feature type="transmembrane region" description="Helical" evidence="5">
    <location>
        <begin position="109"/>
        <end position="126"/>
    </location>
</feature>
<dbReference type="PROSITE" id="PS51292">
    <property type="entry name" value="ZF_RING_CH"/>
    <property type="match status" value="1"/>
</dbReference>
<feature type="domain" description="RING-type" evidence="6">
    <location>
        <begin position="31"/>
        <end position="83"/>
    </location>
</feature>
<evidence type="ECO:0000259" key="6">
    <source>
        <dbReference type="PROSITE" id="PS50089"/>
    </source>
</evidence>
<dbReference type="Proteomes" id="UP000243217">
    <property type="component" value="Unassembled WGS sequence"/>
</dbReference>
<proteinExistence type="predicted"/>
<protein>
    <submittedName>
        <fullName evidence="8">Uncharacterized protein</fullName>
    </submittedName>
</protein>
<evidence type="ECO:0000256" key="3">
    <source>
        <dbReference type="ARBA" id="ARBA00022833"/>
    </source>
</evidence>
<evidence type="ECO:0000313" key="9">
    <source>
        <dbReference type="Proteomes" id="UP000243217"/>
    </source>
</evidence>
<keyword evidence="5" id="KW-0472">Membrane</keyword>
<dbReference type="PANTHER" id="PTHR46347:SF1">
    <property type="entry name" value="RING_FYVE_PHD ZINC FINGER SUPERFAMILY PROTEIN"/>
    <property type="match status" value="1"/>
</dbReference>
<dbReference type="PANTHER" id="PTHR46347">
    <property type="entry name" value="RING/FYVE/PHD ZINC FINGER SUPERFAMILY PROTEIN"/>
    <property type="match status" value="1"/>
</dbReference>
<dbReference type="InterPro" id="IPR011016">
    <property type="entry name" value="Znf_RING-CH"/>
</dbReference>
<dbReference type="SUPFAM" id="SSF57850">
    <property type="entry name" value="RING/U-box"/>
    <property type="match status" value="1"/>
</dbReference>
<sequence length="271" mass="30393">MTSPQATNNDSVHESRVNSVHGVFQIEEPYCYMCLDNCCDGKDMPMELIAPCPCESYVHRKCLDHWRVTSYTVNAMTHCPTCKTAYVLKEFGAEEDYKRLLRKEQLKRLFLVVLVVFIGSGVIWLIDRGTPKFFQLHWNGMDGKLYDWVGLETCPRFLVYFVMSLLMTAFIIGVITIVCLCIEACRQPGTCVCYGDCSGLCDCGSCGGEAAPVVLIIVVALFIFVGLYMLFVAIVGTIGSAANRIGERRVRTVQTTFQHVENLRPLPQQLA</sequence>
<name>A0A1V9YZQ0_9STRA</name>
<keyword evidence="9" id="KW-1185">Reference proteome</keyword>
<keyword evidence="2 4" id="KW-0863">Zinc-finger</keyword>
<evidence type="ECO:0000256" key="5">
    <source>
        <dbReference type="SAM" id="Phobius"/>
    </source>
</evidence>
<dbReference type="InterPro" id="IPR013083">
    <property type="entry name" value="Znf_RING/FYVE/PHD"/>
</dbReference>
<dbReference type="PROSITE" id="PS50089">
    <property type="entry name" value="ZF_RING_2"/>
    <property type="match status" value="1"/>
</dbReference>
<feature type="transmembrane region" description="Helical" evidence="5">
    <location>
        <begin position="157"/>
        <end position="182"/>
    </location>
</feature>
<keyword evidence="1" id="KW-0479">Metal-binding</keyword>
<dbReference type="InterPro" id="IPR001841">
    <property type="entry name" value="Znf_RING"/>
</dbReference>
<dbReference type="SMART" id="SM00744">
    <property type="entry name" value="RINGv"/>
    <property type="match status" value="1"/>
</dbReference>
<feature type="domain" description="RING-CH-type" evidence="7">
    <location>
        <begin position="23"/>
        <end position="89"/>
    </location>
</feature>
<evidence type="ECO:0000256" key="2">
    <source>
        <dbReference type="ARBA" id="ARBA00022771"/>
    </source>
</evidence>
<comment type="caution">
    <text evidence="8">The sequence shown here is derived from an EMBL/GenBank/DDBJ whole genome shotgun (WGS) entry which is preliminary data.</text>
</comment>
<evidence type="ECO:0000313" key="8">
    <source>
        <dbReference type="EMBL" id="OQR91162.1"/>
    </source>
</evidence>
<evidence type="ECO:0000259" key="7">
    <source>
        <dbReference type="PROSITE" id="PS51292"/>
    </source>
</evidence>
<dbReference type="EMBL" id="JNBS01002451">
    <property type="protein sequence ID" value="OQR91162.1"/>
    <property type="molecule type" value="Genomic_DNA"/>
</dbReference>
<accession>A0A1V9YZQ0</accession>
<keyword evidence="5" id="KW-1133">Transmembrane helix</keyword>
<reference evidence="8 9" key="1">
    <citation type="journal article" date="2014" name="Genome Biol. Evol.">
        <title>The secreted proteins of Achlya hypogyna and Thraustotheca clavata identify the ancestral oomycete secretome and reveal gene acquisitions by horizontal gene transfer.</title>
        <authorList>
            <person name="Misner I."/>
            <person name="Blouin N."/>
            <person name="Leonard G."/>
            <person name="Richards T.A."/>
            <person name="Lane C.E."/>
        </authorList>
    </citation>
    <scope>NUCLEOTIDE SEQUENCE [LARGE SCALE GENOMIC DNA]</scope>
    <source>
        <strain evidence="8 9">ATCC 34112</strain>
    </source>
</reference>
<evidence type="ECO:0000256" key="1">
    <source>
        <dbReference type="ARBA" id="ARBA00022723"/>
    </source>
</evidence>
<dbReference type="OrthoDB" id="75398at2759"/>
<keyword evidence="5" id="KW-0812">Transmembrane</keyword>